<dbReference type="PROSITE" id="PS51212">
    <property type="entry name" value="WSC"/>
    <property type="match status" value="1"/>
</dbReference>
<evidence type="ECO:0000313" key="2">
    <source>
        <dbReference type="EMBL" id="CAG2204510.1"/>
    </source>
</evidence>
<reference evidence="2" key="1">
    <citation type="submission" date="2021-03" db="EMBL/GenBank/DDBJ databases">
        <authorList>
            <person name="Bekaert M."/>
        </authorList>
    </citation>
    <scope>NUCLEOTIDE SEQUENCE</scope>
</reference>
<sequence>MDTHYLQDVFCLIIFAATYVSFLGYSEANEECYPYISWRWNDGIENNSLTNSWCIQYCNQKNNGYNYAGTKENECYCRKDAPISTFKVDFAFCNYICSCKSSTYCGGSHFSTYVTISLIDSNESGYRKRIIFSSDEATPECDWKRAGYEQRCNRLKGREKVLKKKR</sequence>
<dbReference type="Pfam" id="PF01822">
    <property type="entry name" value="WSC"/>
    <property type="match status" value="1"/>
</dbReference>
<feature type="domain" description="WSC" evidence="1">
    <location>
        <begin position="26"/>
        <end position="116"/>
    </location>
</feature>
<proteinExistence type="predicted"/>
<dbReference type="AlphaFoldDB" id="A0A8S3RC47"/>
<dbReference type="Proteomes" id="UP000683360">
    <property type="component" value="Unassembled WGS sequence"/>
</dbReference>
<accession>A0A8S3RC47</accession>
<protein>
    <recommendedName>
        <fullName evidence="1">WSC domain-containing protein</fullName>
    </recommendedName>
</protein>
<comment type="caution">
    <text evidence="2">The sequence shown here is derived from an EMBL/GenBank/DDBJ whole genome shotgun (WGS) entry which is preliminary data.</text>
</comment>
<dbReference type="OrthoDB" id="2537459at2759"/>
<keyword evidence="3" id="KW-1185">Reference proteome</keyword>
<gene>
    <name evidence="2" type="ORF">MEDL_18955</name>
</gene>
<evidence type="ECO:0000313" key="3">
    <source>
        <dbReference type="Proteomes" id="UP000683360"/>
    </source>
</evidence>
<organism evidence="2 3">
    <name type="scientific">Mytilus edulis</name>
    <name type="common">Blue mussel</name>
    <dbReference type="NCBI Taxonomy" id="6550"/>
    <lineage>
        <taxon>Eukaryota</taxon>
        <taxon>Metazoa</taxon>
        <taxon>Spiralia</taxon>
        <taxon>Lophotrochozoa</taxon>
        <taxon>Mollusca</taxon>
        <taxon>Bivalvia</taxon>
        <taxon>Autobranchia</taxon>
        <taxon>Pteriomorphia</taxon>
        <taxon>Mytilida</taxon>
        <taxon>Mytiloidea</taxon>
        <taxon>Mytilidae</taxon>
        <taxon>Mytilinae</taxon>
        <taxon>Mytilus</taxon>
    </lineage>
</organism>
<evidence type="ECO:0000259" key="1">
    <source>
        <dbReference type="PROSITE" id="PS51212"/>
    </source>
</evidence>
<dbReference type="EMBL" id="CAJPWZ010000960">
    <property type="protein sequence ID" value="CAG2204510.1"/>
    <property type="molecule type" value="Genomic_DNA"/>
</dbReference>
<dbReference type="InterPro" id="IPR002889">
    <property type="entry name" value="WSC_carb-bd"/>
</dbReference>
<name>A0A8S3RC47_MYTED</name>